<evidence type="ECO:0000313" key="2">
    <source>
        <dbReference type="EMBL" id="QHT73751.1"/>
    </source>
</evidence>
<dbReference type="SUPFAM" id="SSF54495">
    <property type="entry name" value="UBC-like"/>
    <property type="match status" value="1"/>
</dbReference>
<protein>
    <recommendedName>
        <fullName evidence="1">UBC core domain-containing protein</fullName>
    </recommendedName>
</protein>
<dbReference type="InterPro" id="IPR050113">
    <property type="entry name" value="Ub_conjugating_enzyme"/>
</dbReference>
<dbReference type="EMBL" id="MN739831">
    <property type="protein sequence ID" value="QHT73751.1"/>
    <property type="molecule type" value="Genomic_DNA"/>
</dbReference>
<dbReference type="PANTHER" id="PTHR24067">
    <property type="entry name" value="UBIQUITIN-CONJUGATING ENZYME E2"/>
    <property type="match status" value="1"/>
</dbReference>
<name>A0A6C0GZM7_9ZZZZ</name>
<dbReference type="AlphaFoldDB" id="A0A6C0GZM7"/>
<reference evidence="2" key="1">
    <citation type="journal article" date="2020" name="Nature">
        <title>Giant virus diversity and host interactions through global metagenomics.</title>
        <authorList>
            <person name="Schulz F."/>
            <person name="Roux S."/>
            <person name="Paez-Espino D."/>
            <person name="Jungbluth S."/>
            <person name="Walsh D.A."/>
            <person name="Denef V.J."/>
            <person name="McMahon K.D."/>
            <person name="Konstantinidis K.T."/>
            <person name="Eloe-Fadrosh E.A."/>
            <person name="Kyrpides N.C."/>
            <person name="Woyke T."/>
        </authorList>
    </citation>
    <scope>NUCLEOTIDE SEQUENCE</scope>
    <source>
        <strain evidence="2">GVMAG-M-3300023179-4</strain>
    </source>
</reference>
<dbReference type="InterPro" id="IPR016135">
    <property type="entry name" value="UBQ-conjugating_enzyme/RWD"/>
</dbReference>
<dbReference type="InterPro" id="IPR000608">
    <property type="entry name" value="UBC"/>
</dbReference>
<evidence type="ECO:0000259" key="1">
    <source>
        <dbReference type="PROSITE" id="PS50127"/>
    </source>
</evidence>
<proteinExistence type="predicted"/>
<organism evidence="2">
    <name type="scientific">viral metagenome</name>
    <dbReference type="NCBI Taxonomy" id="1070528"/>
    <lineage>
        <taxon>unclassified sequences</taxon>
        <taxon>metagenomes</taxon>
        <taxon>organismal metagenomes</taxon>
    </lineage>
</organism>
<sequence length="156" mass="18313">MAQAIRHIMARFKEYNKDPIDGFFCEPTENALKWKFLLIGPNNTPFESEMLHGFIIFPQVFPNEPPVIQFTSKMFHPNIYDDGRVCMSILHDSRVDNFYDKAEEKWLPVHTIQSIVLSMLLIIQDPNLESPANIEAAKLMRDNKKLYFRKVRNNLK</sequence>
<dbReference type="Gene3D" id="3.10.110.10">
    <property type="entry name" value="Ubiquitin Conjugating Enzyme"/>
    <property type="match status" value="1"/>
</dbReference>
<dbReference type="PROSITE" id="PS50127">
    <property type="entry name" value="UBC_2"/>
    <property type="match status" value="1"/>
</dbReference>
<accession>A0A6C0GZM7</accession>
<feature type="domain" description="UBC core" evidence="1">
    <location>
        <begin position="3"/>
        <end position="156"/>
    </location>
</feature>
<dbReference type="Pfam" id="PF00179">
    <property type="entry name" value="UQ_con"/>
    <property type="match status" value="1"/>
</dbReference>
<dbReference type="SMART" id="SM00212">
    <property type="entry name" value="UBCc"/>
    <property type="match status" value="1"/>
</dbReference>